<evidence type="ECO:0000256" key="5">
    <source>
        <dbReference type="ARBA" id="ARBA00022833"/>
    </source>
</evidence>
<dbReference type="Pfam" id="PF00245">
    <property type="entry name" value="Alk_phosphatase"/>
    <property type="match status" value="1"/>
</dbReference>
<evidence type="ECO:0000256" key="10">
    <source>
        <dbReference type="RuleBase" id="RU003947"/>
    </source>
</evidence>
<feature type="binding site" evidence="8">
    <location>
        <position position="40"/>
    </location>
    <ligand>
        <name>Mg(2+)</name>
        <dbReference type="ChEBI" id="CHEBI:18420"/>
    </ligand>
</feature>
<dbReference type="Gene3D" id="3.40.720.10">
    <property type="entry name" value="Alkaline Phosphatase, subunit A"/>
    <property type="match status" value="1"/>
</dbReference>
<feature type="non-terminal residue" evidence="11">
    <location>
        <position position="195"/>
    </location>
</feature>
<feature type="active site" description="Phosphoserine intermediate" evidence="7">
    <location>
        <position position="91"/>
    </location>
</feature>
<evidence type="ECO:0000256" key="3">
    <source>
        <dbReference type="ARBA" id="ARBA00022723"/>
    </source>
</evidence>
<evidence type="ECO:0000256" key="8">
    <source>
        <dbReference type="PIRSR" id="PIRSR601952-2"/>
    </source>
</evidence>
<feature type="binding site" evidence="8">
    <location>
        <position position="151"/>
    </location>
    <ligand>
        <name>Mg(2+)</name>
        <dbReference type="ChEBI" id="CHEBI:18420"/>
    </ligand>
</feature>
<evidence type="ECO:0000256" key="7">
    <source>
        <dbReference type="PIRSR" id="PIRSR601952-1"/>
    </source>
</evidence>
<evidence type="ECO:0000256" key="1">
    <source>
        <dbReference type="ARBA" id="ARBA00005984"/>
    </source>
</evidence>
<keyword evidence="5 8" id="KW-0862">Zinc</keyword>
<dbReference type="EC" id="3.1.3.1" evidence="2 10"/>
<dbReference type="SUPFAM" id="SSF53649">
    <property type="entry name" value="Alkaline phosphatase-like"/>
    <property type="match status" value="1"/>
</dbReference>
<evidence type="ECO:0000256" key="2">
    <source>
        <dbReference type="ARBA" id="ARBA00012647"/>
    </source>
</evidence>
<name>A0A6P4DY60_DRORH</name>
<dbReference type="InterPro" id="IPR018299">
    <property type="entry name" value="Alkaline_phosphatase_AS"/>
</dbReference>
<gene>
    <name evidence="11" type="primary">LOC108038372</name>
</gene>
<dbReference type="CDD" id="cd16012">
    <property type="entry name" value="ALP"/>
    <property type="match status" value="1"/>
</dbReference>
<feature type="binding site" evidence="8">
    <location>
        <position position="40"/>
    </location>
    <ligand>
        <name>Zn(2+)</name>
        <dbReference type="ChEBI" id="CHEBI:29105"/>
        <label>2</label>
    </ligand>
</feature>
<comment type="similarity">
    <text evidence="1 9">Belongs to the alkaline phosphatase family.</text>
</comment>
<evidence type="ECO:0000256" key="6">
    <source>
        <dbReference type="ARBA" id="ARBA00022842"/>
    </source>
</evidence>
<sequence>AEFWHKVGLTQLEKTIKQAQRVKDISYQKKARNIIVFIGDGMGISTISAGRIYKGQYLKHGHGEEETLVFDDFPNTGMAKTYNVDKQVPDSAGTATAIFSGSKTHYGAIGLDATRSKKDAQQGQVQSVMEWAQKEGKRTGIVTTTRITHATPSATYAHIYDRDWECDTEVPSESVGIHVDIARQLVENAPGNSVQ</sequence>
<protein>
    <recommendedName>
        <fullName evidence="2 10">Alkaline phosphatase</fullName>
        <ecNumber evidence="2 10">3.1.3.1</ecNumber>
    </recommendedName>
</protein>
<dbReference type="AlphaFoldDB" id="A0A6P4DY60"/>
<keyword evidence="3 8" id="KW-0479">Metal-binding</keyword>
<keyword evidence="4 10" id="KW-0378">Hydrolase</keyword>
<dbReference type="GO" id="GO:0046872">
    <property type="term" value="F:metal ion binding"/>
    <property type="evidence" value="ECO:0007669"/>
    <property type="project" value="UniProtKB-KW"/>
</dbReference>
<accession>A0A6P4DY60</accession>
<keyword evidence="6 8" id="KW-0460">Magnesium</keyword>
<reference evidence="11" key="1">
    <citation type="submission" date="2025-08" db="UniProtKB">
        <authorList>
            <consortium name="RefSeq"/>
        </authorList>
    </citation>
    <scope>IDENTIFICATION</scope>
</reference>
<organism evidence="11">
    <name type="scientific">Drosophila rhopaloa</name>
    <name type="common">Fruit fly</name>
    <dbReference type="NCBI Taxonomy" id="1041015"/>
    <lineage>
        <taxon>Eukaryota</taxon>
        <taxon>Metazoa</taxon>
        <taxon>Ecdysozoa</taxon>
        <taxon>Arthropoda</taxon>
        <taxon>Hexapoda</taxon>
        <taxon>Insecta</taxon>
        <taxon>Pterygota</taxon>
        <taxon>Neoptera</taxon>
        <taxon>Endopterygota</taxon>
        <taxon>Diptera</taxon>
        <taxon>Brachycera</taxon>
        <taxon>Muscomorpha</taxon>
        <taxon>Ephydroidea</taxon>
        <taxon>Drosophilidae</taxon>
        <taxon>Drosophila</taxon>
        <taxon>Sophophora</taxon>
    </lineage>
</organism>
<evidence type="ECO:0000313" key="11">
    <source>
        <dbReference type="RefSeq" id="XP_016970635.1"/>
    </source>
</evidence>
<dbReference type="RefSeq" id="XP_016970635.1">
    <property type="nucleotide sequence ID" value="XM_017115146.1"/>
</dbReference>
<dbReference type="PRINTS" id="PR00113">
    <property type="entry name" value="ALKPHPHTASE"/>
</dbReference>
<dbReference type="SMART" id="SM00098">
    <property type="entry name" value="alkPPc"/>
    <property type="match status" value="1"/>
</dbReference>
<evidence type="ECO:0000256" key="9">
    <source>
        <dbReference type="RuleBase" id="RU003946"/>
    </source>
</evidence>
<proteinExistence type="inferred from homology"/>
<feature type="binding site" evidence="8">
    <location>
        <position position="149"/>
    </location>
    <ligand>
        <name>Mg(2+)</name>
        <dbReference type="ChEBI" id="CHEBI:18420"/>
    </ligand>
</feature>
<dbReference type="InterPro" id="IPR017850">
    <property type="entry name" value="Alkaline_phosphatase_core_sf"/>
</dbReference>
<dbReference type="PROSITE" id="PS00123">
    <property type="entry name" value="ALKALINE_PHOSPHATASE"/>
    <property type="match status" value="1"/>
</dbReference>
<dbReference type="PANTHER" id="PTHR11596">
    <property type="entry name" value="ALKALINE PHOSPHATASE"/>
    <property type="match status" value="1"/>
</dbReference>
<evidence type="ECO:0000256" key="4">
    <source>
        <dbReference type="ARBA" id="ARBA00022801"/>
    </source>
</evidence>
<dbReference type="InterPro" id="IPR001952">
    <property type="entry name" value="Alkaline_phosphatase"/>
</dbReference>
<comment type="cofactor">
    <cofactor evidence="8">
        <name>Mg(2+)</name>
        <dbReference type="ChEBI" id="CHEBI:18420"/>
    </cofactor>
    <text evidence="8">Binds 1 Mg(2+) ion.</text>
</comment>
<comment type="cofactor">
    <cofactor evidence="8">
        <name>Zn(2+)</name>
        <dbReference type="ChEBI" id="CHEBI:29105"/>
    </cofactor>
    <text evidence="8">Binds 2 Zn(2+) ions.</text>
</comment>
<feature type="non-terminal residue" evidence="11">
    <location>
        <position position="1"/>
    </location>
</feature>
<comment type="catalytic activity">
    <reaction evidence="10">
        <text>a phosphate monoester + H2O = an alcohol + phosphate</text>
        <dbReference type="Rhea" id="RHEA:15017"/>
        <dbReference type="ChEBI" id="CHEBI:15377"/>
        <dbReference type="ChEBI" id="CHEBI:30879"/>
        <dbReference type="ChEBI" id="CHEBI:43474"/>
        <dbReference type="ChEBI" id="CHEBI:67140"/>
        <dbReference type="EC" id="3.1.3.1"/>
    </reaction>
</comment>
<dbReference type="GO" id="GO:0004035">
    <property type="term" value="F:alkaline phosphatase activity"/>
    <property type="evidence" value="ECO:0007669"/>
    <property type="project" value="UniProtKB-EC"/>
</dbReference>
<dbReference type="OrthoDB" id="5818554at2759"/>
<dbReference type="PANTHER" id="PTHR11596:SF83">
    <property type="entry name" value="ALKALINE PHOSPHATASE 4"/>
    <property type="match status" value="1"/>
</dbReference>